<dbReference type="InterPro" id="IPR024787">
    <property type="entry name" value="EcsC"/>
</dbReference>
<organism evidence="1 2">
    <name type="scientific">Exobacillus caeni</name>
    <dbReference type="NCBI Taxonomy" id="2574798"/>
    <lineage>
        <taxon>Bacteria</taxon>
        <taxon>Bacillati</taxon>
        <taxon>Bacillota</taxon>
        <taxon>Bacilli</taxon>
        <taxon>Bacillales</taxon>
        <taxon>Guptibacillaceae</taxon>
        <taxon>Exobacillus</taxon>
    </lineage>
</organism>
<sequence length="245" mass="28775">MDAYMEKVDRELLAWNKKMTRKSPLLNRYAKGVQSRVNQMIPERVHQFLTTSIKNMVQAAIIGSAYTTKRQPIEGMPLEERDRFVLDKINYYKKLAMVEGAGTGAGGILLGIADFPLLLGIKMKFLFDVASVYGFNVKEFKERLYILHLFQLTFSRDEKRIEIYQKVMKWEEEAYKLPSKEDYERDIDWKAFQMEYRDYIDLPKMLQMIPGFGALVGAYVNYHFLDALGETAMNAYRRRIIEHHK</sequence>
<dbReference type="RefSeq" id="WP_138124161.1">
    <property type="nucleotide sequence ID" value="NZ_SWLG01000004.1"/>
</dbReference>
<proteinExistence type="predicted"/>
<protein>
    <submittedName>
        <fullName evidence="1">EcsC family protein</fullName>
    </submittedName>
</protein>
<dbReference type="PANTHER" id="PTHR41260:SF1">
    <property type="entry name" value="PROTEIN ECSC"/>
    <property type="match status" value="1"/>
</dbReference>
<keyword evidence="2" id="KW-1185">Reference proteome</keyword>
<gene>
    <name evidence="1" type="ORF">FCL54_05845</name>
</gene>
<reference evidence="1 2" key="1">
    <citation type="submission" date="2019-04" db="EMBL/GenBank/DDBJ databases">
        <title>Bacillus caeni sp. nov., a bacterium isolated from mangrove sediment.</title>
        <authorList>
            <person name="Huang H."/>
            <person name="Mo K."/>
            <person name="Hu Y."/>
        </authorList>
    </citation>
    <scope>NUCLEOTIDE SEQUENCE [LARGE SCALE GENOMIC DNA]</scope>
    <source>
        <strain evidence="1 2">HB172195</strain>
    </source>
</reference>
<dbReference type="OrthoDB" id="1705901at2"/>
<dbReference type="AlphaFoldDB" id="A0A5R9FER6"/>
<dbReference type="Proteomes" id="UP000308230">
    <property type="component" value="Unassembled WGS sequence"/>
</dbReference>
<dbReference type="PANTHER" id="PTHR41260">
    <property type="entry name" value="PROTEIN ECSC"/>
    <property type="match status" value="1"/>
</dbReference>
<dbReference type="Pfam" id="PF12787">
    <property type="entry name" value="EcsC"/>
    <property type="match status" value="1"/>
</dbReference>
<evidence type="ECO:0000313" key="2">
    <source>
        <dbReference type="Proteomes" id="UP000308230"/>
    </source>
</evidence>
<dbReference type="EMBL" id="SWLG01000004">
    <property type="protein sequence ID" value="TLS38065.1"/>
    <property type="molecule type" value="Genomic_DNA"/>
</dbReference>
<comment type="caution">
    <text evidence="1">The sequence shown here is derived from an EMBL/GenBank/DDBJ whole genome shotgun (WGS) entry which is preliminary data.</text>
</comment>
<accession>A0A5R9FER6</accession>
<evidence type="ECO:0000313" key="1">
    <source>
        <dbReference type="EMBL" id="TLS38065.1"/>
    </source>
</evidence>
<name>A0A5R9FER6_9BACL</name>